<keyword evidence="7" id="KW-0653">Protein transport</keyword>
<dbReference type="GO" id="GO:0015031">
    <property type="term" value="P:protein transport"/>
    <property type="evidence" value="ECO:0007669"/>
    <property type="project" value="UniProtKB-KW"/>
</dbReference>
<dbReference type="AlphaFoldDB" id="A0A8J3G7P5"/>
<feature type="region of interest" description="Disordered" evidence="8">
    <location>
        <begin position="1"/>
        <end position="21"/>
    </location>
</feature>
<dbReference type="PANTHER" id="PTHR30558:SF3">
    <property type="entry name" value="BIOPOLYMER TRANSPORT PROTEIN EXBD-RELATED"/>
    <property type="match status" value="1"/>
</dbReference>
<gene>
    <name evidence="9" type="primary">exbD2</name>
    <name evidence="9" type="ORF">GCM10007390_01150</name>
</gene>
<comment type="caution">
    <text evidence="9">The sequence shown here is derived from an EMBL/GenBank/DDBJ whole genome shotgun (WGS) entry which is preliminary data.</text>
</comment>
<keyword evidence="10" id="KW-1185">Reference proteome</keyword>
<evidence type="ECO:0000256" key="1">
    <source>
        <dbReference type="ARBA" id="ARBA00004162"/>
    </source>
</evidence>
<keyword evidence="3" id="KW-1003">Cell membrane</keyword>
<sequence length="196" mass="21895">MAEIVESGGGKGKGDGKVRAKKLSTRVDMTPMVDLGFLLITFFMLATTLSKPTSMTLNVPDKQEDKEEQETEPLKASKVLTVFLGRNDDVYLLDGIASNDDKAPEELKKVRFGTELRDGIFKSQKRVNSQFEKDEEGNLPFVVVIKPTEVSTYKNVVDILDEMAITKTKRYAMVDFLSDSEKELLGDRIKPQPGDQ</sequence>
<dbReference type="Proteomes" id="UP000598271">
    <property type="component" value="Unassembled WGS sequence"/>
</dbReference>
<evidence type="ECO:0000256" key="3">
    <source>
        <dbReference type="ARBA" id="ARBA00022475"/>
    </source>
</evidence>
<dbReference type="RefSeq" id="WP_189562368.1">
    <property type="nucleotide sequence ID" value="NZ_BMXF01000001.1"/>
</dbReference>
<dbReference type="GO" id="GO:0022857">
    <property type="term" value="F:transmembrane transporter activity"/>
    <property type="evidence" value="ECO:0007669"/>
    <property type="project" value="InterPro"/>
</dbReference>
<evidence type="ECO:0000313" key="9">
    <source>
        <dbReference type="EMBL" id="GHB52281.1"/>
    </source>
</evidence>
<keyword evidence="6" id="KW-0472">Membrane</keyword>
<proteinExistence type="inferred from homology"/>
<evidence type="ECO:0000256" key="5">
    <source>
        <dbReference type="ARBA" id="ARBA00022989"/>
    </source>
</evidence>
<dbReference type="GO" id="GO:0005886">
    <property type="term" value="C:plasma membrane"/>
    <property type="evidence" value="ECO:0007669"/>
    <property type="project" value="UniProtKB-SubCell"/>
</dbReference>
<evidence type="ECO:0000256" key="2">
    <source>
        <dbReference type="ARBA" id="ARBA00005811"/>
    </source>
</evidence>
<comment type="subcellular location">
    <subcellularLocation>
        <location evidence="1">Cell membrane</location>
        <topology evidence="1">Single-pass membrane protein</topology>
    </subcellularLocation>
    <subcellularLocation>
        <location evidence="7">Cell membrane</location>
        <topology evidence="7">Single-pass type II membrane protein</topology>
    </subcellularLocation>
</comment>
<organism evidence="9 10">
    <name type="scientific">Persicitalea jodogahamensis</name>
    <dbReference type="NCBI Taxonomy" id="402147"/>
    <lineage>
        <taxon>Bacteria</taxon>
        <taxon>Pseudomonadati</taxon>
        <taxon>Bacteroidota</taxon>
        <taxon>Cytophagia</taxon>
        <taxon>Cytophagales</taxon>
        <taxon>Spirosomataceae</taxon>
        <taxon>Persicitalea</taxon>
    </lineage>
</organism>
<dbReference type="PANTHER" id="PTHR30558">
    <property type="entry name" value="EXBD MEMBRANE COMPONENT OF PMF-DRIVEN MACROMOLECULE IMPORT SYSTEM"/>
    <property type="match status" value="1"/>
</dbReference>
<keyword evidence="4 7" id="KW-0812">Transmembrane</keyword>
<reference evidence="9 10" key="1">
    <citation type="journal article" date="2014" name="Int. J. Syst. Evol. Microbiol.">
        <title>Complete genome sequence of Corynebacterium casei LMG S-19264T (=DSM 44701T), isolated from a smear-ripened cheese.</title>
        <authorList>
            <consortium name="US DOE Joint Genome Institute (JGI-PGF)"/>
            <person name="Walter F."/>
            <person name="Albersmeier A."/>
            <person name="Kalinowski J."/>
            <person name="Ruckert C."/>
        </authorList>
    </citation>
    <scope>NUCLEOTIDE SEQUENCE [LARGE SCALE GENOMIC DNA]</scope>
    <source>
        <strain evidence="9 10">KCTC 12866</strain>
    </source>
</reference>
<evidence type="ECO:0000256" key="8">
    <source>
        <dbReference type="SAM" id="MobiDB-lite"/>
    </source>
</evidence>
<accession>A0A8J3G7P5</accession>
<evidence type="ECO:0000313" key="10">
    <source>
        <dbReference type="Proteomes" id="UP000598271"/>
    </source>
</evidence>
<evidence type="ECO:0000256" key="7">
    <source>
        <dbReference type="RuleBase" id="RU003879"/>
    </source>
</evidence>
<comment type="similarity">
    <text evidence="2 7">Belongs to the ExbD/TolR family.</text>
</comment>
<dbReference type="Pfam" id="PF02472">
    <property type="entry name" value="ExbD"/>
    <property type="match status" value="1"/>
</dbReference>
<keyword evidence="5" id="KW-1133">Transmembrane helix</keyword>
<keyword evidence="7" id="KW-0813">Transport</keyword>
<dbReference type="EMBL" id="BMXF01000001">
    <property type="protein sequence ID" value="GHB52281.1"/>
    <property type="molecule type" value="Genomic_DNA"/>
</dbReference>
<name>A0A8J3G7P5_9BACT</name>
<dbReference type="InterPro" id="IPR003400">
    <property type="entry name" value="ExbD"/>
</dbReference>
<evidence type="ECO:0000256" key="4">
    <source>
        <dbReference type="ARBA" id="ARBA00022692"/>
    </source>
</evidence>
<evidence type="ECO:0000256" key="6">
    <source>
        <dbReference type="ARBA" id="ARBA00023136"/>
    </source>
</evidence>
<protein>
    <submittedName>
        <fullName evidence="9">Biopolymer transport ExbD protein</fullName>
    </submittedName>
</protein>